<dbReference type="PANTHER" id="PTHR23502">
    <property type="entry name" value="MAJOR FACILITATOR SUPERFAMILY"/>
    <property type="match status" value="1"/>
</dbReference>
<dbReference type="GO" id="GO:0022857">
    <property type="term" value="F:transmembrane transporter activity"/>
    <property type="evidence" value="ECO:0007669"/>
    <property type="project" value="InterPro"/>
</dbReference>
<keyword evidence="2 6" id="KW-0812">Transmembrane</keyword>
<protein>
    <recommendedName>
        <fullName evidence="7">Major facilitator superfamily (MFS) profile domain-containing protein</fullName>
    </recommendedName>
</protein>
<feature type="transmembrane region" description="Helical" evidence="6">
    <location>
        <begin position="317"/>
        <end position="340"/>
    </location>
</feature>
<evidence type="ECO:0000259" key="7">
    <source>
        <dbReference type="PROSITE" id="PS50850"/>
    </source>
</evidence>
<feature type="transmembrane region" description="Helical" evidence="6">
    <location>
        <begin position="536"/>
        <end position="558"/>
    </location>
</feature>
<dbReference type="GeneID" id="37003762"/>
<keyword evidence="4 6" id="KW-0472">Membrane</keyword>
<dbReference type="SUPFAM" id="SSF103473">
    <property type="entry name" value="MFS general substrate transporter"/>
    <property type="match status" value="1"/>
</dbReference>
<evidence type="ECO:0000256" key="2">
    <source>
        <dbReference type="ARBA" id="ARBA00022692"/>
    </source>
</evidence>
<gene>
    <name evidence="8" type="ORF">CXQ87_003762</name>
</gene>
<feature type="compositionally biased region" description="Polar residues" evidence="5">
    <location>
        <begin position="1"/>
        <end position="15"/>
    </location>
</feature>
<dbReference type="RefSeq" id="XP_025336845.1">
    <property type="nucleotide sequence ID" value="XM_025482227.1"/>
</dbReference>
<name>A0A2V1ADZ0_9ASCO</name>
<feature type="compositionally biased region" description="Basic and acidic residues" evidence="5">
    <location>
        <begin position="626"/>
        <end position="637"/>
    </location>
</feature>
<feature type="region of interest" description="Disordered" evidence="5">
    <location>
        <begin position="626"/>
        <end position="698"/>
    </location>
</feature>
<proteinExistence type="predicted"/>
<comment type="caution">
    <text evidence="8">The sequence shown here is derived from an EMBL/GenBank/DDBJ whole genome shotgun (WGS) entry which is preliminary data.</text>
</comment>
<feature type="transmembrane region" description="Helical" evidence="6">
    <location>
        <begin position="397"/>
        <end position="416"/>
    </location>
</feature>
<feature type="compositionally biased region" description="Pro residues" evidence="5">
    <location>
        <begin position="18"/>
        <end position="27"/>
    </location>
</feature>
<dbReference type="CDD" id="cd17323">
    <property type="entry name" value="MFS_Tpo1_MDR_like"/>
    <property type="match status" value="1"/>
</dbReference>
<dbReference type="InterPro" id="IPR011701">
    <property type="entry name" value="MFS"/>
</dbReference>
<dbReference type="InterPro" id="IPR020846">
    <property type="entry name" value="MFS_dom"/>
</dbReference>
<feature type="domain" description="Major facilitator superfamily (MFS) profile" evidence="7">
    <location>
        <begin position="163"/>
        <end position="598"/>
    </location>
</feature>
<feature type="transmembrane region" description="Helical" evidence="6">
    <location>
        <begin position="502"/>
        <end position="524"/>
    </location>
</feature>
<feature type="transmembrane region" description="Helical" evidence="6">
    <location>
        <begin position="291"/>
        <end position="311"/>
    </location>
</feature>
<comment type="subcellular location">
    <subcellularLocation>
        <location evidence="1">Membrane</location>
        <topology evidence="1">Multi-pass membrane protein</topology>
    </subcellularLocation>
</comment>
<evidence type="ECO:0000256" key="5">
    <source>
        <dbReference type="SAM" id="MobiDB-lite"/>
    </source>
</evidence>
<dbReference type="VEuPathDB" id="FungiDB:CXQ87_003762"/>
<dbReference type="AlphaFoldDB" id="A0A2V1ADZ0"/>
<dbReference type="Proteomes" id="UP000244406">
    <property type="component" value="Unassembled WGS sequence"/>
</dbReference>
<feature type="compositionally biased region" description="Basic and acidic residues" evidence="5">
    <location>
        <begin position="93"/>
        <end position="118"/>
    </location>
</feature>
<evidence type="ECO:0000313" key="9">
    <source>
        <dbReference type="Proteomes" id="UP000244406"/>
    </source>
</evidence>
<feature type="transmembrane region" description="Helical" evidence="6">
    <location>
        <begin position="161"/>
        <end position="178"/>
    </location>
</feature>
<dbReference type="EMBL" id="PKFP01000004">
    <property type="protein sequence ID" value="PVH15905.1"/>
    <property type="molecule type" value="Genomic_DNA"/>
</dbReference>
<feature type="transmembrane region" description="Helical" evidence="6">
    <location>
        <begin position="436"/>
        <end position="456"/>
    </location>
</feature>
<dbReference type="PANTHER" id="PTHR23502:SF60">
    <property type="entry name" value="MAJOR FACILITATOR SUPERFAMILY (MFS) PROFILE DOMAIN-CONTAINING PROTEIN-RELATED"/>
    <property type="match status" value="1"/>
</dbReference>
<feature type="transmembrane region" description="Helical" evidence="6">
    <location>
        <begin position="477"/>
        <end position="496"/>
    </location>
</feature>
<dbReference type="InterPro" id="IPR036259">
    <property type="entry name" value="MFS_trans_sf"/>
</dbReference>
<dbReference type="Pfam" id="PF07690">
    <property type="entry name" value="MFS_1"/>
    <property type="match status" value="1"/>
</dbReference>
<dbReference type="PROSITE" id="PS50850">
    <property type="entry name" value="MFS"/>
    <property type="match status" value="1"/>
</dbReference>
<feature type="transmembrane region" description="Helical" evidence="6">
    <location>
        <begin position="258"/>
        <end position="279"/>
    </location>
</feature>
<keyword evidence="3 6" id="KW-1133">Transmembrane helix</keyword>
<evidence type="ECO:0000313" key="8">
    <source>
        <dbReference type="EMBL" id="PVH15905.1"/>
    </source>
</evidence>
<evidence type="ECO:0000256" key="4">
    <source>
        <dbReference type="ARBA" id="ARBA00023136"/>
    </source>
</evidence>
<dbReference type="GO" id="GO:0016020">
    <property type="term" value="C:membrane"/>
    <property type="evidence" value="ECO:0007669"/>
    <property type="project" value="UniProtKB-SubCell"/>
</dbReference>
<organism evidence="8 9">
    <name type="scientific">Candidozyma duobushaemuli</name>
    <dbReference type="NCBI Taxonomy" id="1231522"/>
    <lineage>
        <taxon>Eukaryota</taxon>
        <taxon>Fungi</taxon>
        <taxon>Dikarya</taxon>
        <taxon>Ascomycota</taxon>
        <taxon>Saccharomycotina</taxon>
        <taxon>Pichiomycetes</taxon>
        <taxon>Metschnikowiaceae</taxon>
        <taxon>Candidozyma</taxon>
    </lineage>
</organism>
<feature type="transmembrane region" description="Helical" evidence="6">
    <location>
        <begin position="570"/>
        <end position="591"/>
    </location>
</feature>
<feature type="transmembrane region" description="Helical" evidence="6">
    <location>
        <begin position="198"/>
        <end position="219"/>
    </location>
</feature>
<dbReference type="FunFam" id="1.20.1250.20:FF:000011">
    <property type="entry name" value="MFS multidrug transporter, putative"/>
    <property type="match status" value="1"/>
</dbReference>
<reference evidence="8 9" key="1">
    <citation type="submission" date="2017-12" db="EMBL/GenBank/DDBJ databases">
        <title>Genome Sequence of the Amphotericin B-resistant Candida duobushaemulonii strain, B09383.</title>
        <authorList>
            <person name="Chow N.A."/>
            <person name="Gade L."/>
            <person name="Batra D."/>
            <person name="Rowe L.A."/>
            <person name="Loparev V.N."/>
            <person name="Litvintseva A.P."/>
        </authorList>
    </citation>
    <scope>NUCLEOTIDE SEQUENCE [LARGE SCALE GENOMIC DNA]</scope>
    <source>
        <strain evidence="8 9">B09383</strain>
    </source>
</reference>
<feature type="transmembrane region" description="Helical" evidence="6">
    <location>
        <begin position="231"/>
        <end position="252"/>
    </location>
</feature>
<feature type="compositionally biased region" description="Acidic residues" evidence="5">
    <location>
        <begin position="681"/>
        <end position="690"/>
    </location>
</feature>
<evidence type="ECO:0000256" key="6">
    <source>
        <dbReference type="SAM" id="Phobius"/>
    </source>
</evidence>
<evidence type="ECO:0000256" key="1">
    <source>
        <dbReference type="ARBA" id="ARBA00004141"/>
    </source>
</evidence>
<dbReference type="Gene3D" id="1.20.1250.20">
    <property type="entry name" value="MFS general substrate transporter like domains"/>
    <property type="match status" value="1"/>
</dbReference>
<feature type="compositionally biased region" description="Polar residues" evidence="5">
    <location>
        <begin position="33"/>
        <end position="48"/>
    </location>
</feature>
<sequence>MSSRPSLSSIESANSAPKPVPLQPEPYRPNRAGSVSSSLNGFSTPNNLSRLSSRYSVNEIYGDLDSAEIENQRALHQNEVLRTLSRRVSLMASKDHVHRPEDEENQVKGDESEQHYEDMPDTAVPSKDFGGEFTDIDPELVAWNGPDDPDYPRNWSMRRKMFSTFMVSVYTLVSPMSSSVLSPAMPAIAEDINLHSSVLQSFCVSIMVLAWALGPLIIAPISESDRIGRRPVLNISIWITFIFNLVCGFAKTPAQLCVFRFLCGLGGCAPLNVGAGCLADVWSDGQRLLAMAFYSMGPLMGPVIAPVISGFVVQRANWHWCFFYLAIFNFVVAVIGTFFFEETYSPTLLRKKAIKLRKSTGNSHLHTIFEVADGESTTSKIIVSVSRPISLLVGHPMVFGLGLFMAFCYGFMYLLIVTYPSVYEGNYGFSVEIAGLMYIPLGIGFAVGTLIFTPVSDRIYIKLVAANNGVPKPEHRLPMLIASGCGMPVALIWYGWSAEKQLHWIMPAISSAIFGIFLVPVFQNIQNYLIDMNNRFAASSVAAAAVFRSLFGFSFPLFANFMYDALGYGWGNTMFAFIGLALGVPFPLFCLKYGERLRSWANAKFDRQQAKRDEKNLQRLQAMEAKKEKEMLDKQHASDSSTEPQREPAARYNGGFLKKWKNPWFEPRQSDEPVPGLVPDDSSDDEDYPEEPGTPRYD</sequence>
<evidence type="ECO:0000256" key="3">
    <source>
        <dbReference type="ARBA" id="ARBA00022989"/>
    </source>
</evidence>
<feature type="region of interest" description="Disordered" evidence="5">
    <location>
        <begin position="1"/>
        <end position="48"/>
    </location>
</feature>
<feature type="region of interest" description="Disordered" evidence="5">
    <location>
        <begin position="93"/>
        <end position="119"/>
    </location>
</feature>
<keyword evidence="9" id="KW-1185">Reference proteome</keyword>
<accession>A0A2V1ADZ0</accession>